<reference evidence="5 6" key="1">
    <citation type="journal article" date="2013" name="Proc. Natl. Acad. Sci. U.S.A.">
        <title>Genome of an arbuscular mycorrhizal fungus provides insight into the oldest plant symbiosis.</title>
        <authorList>
            <person name="Tisserant E."/>
            <person name="Malbreil M."/>
            <person name="Kuo A."/>
            <person name="Kohler A."/>
            <person name="Symeonidi A."/>
            <person name="Balestrini R."/>
            <person name="Charron P."/>
            <person name="Duensing N."/>
            <person name="Frei Dit Frey N."/>
            <person name="Gianinazzi-Pearson V."/>
            <person name="Gilbert L.B."/>
            <person name="Handa Y."/>
            <person name="Herr J.R."/>
            <person name="Hijri M."/>
            <person name="Koul R."/>
            <person name="Kawaguchi M."/>
            <person name="Krajinski F."/>
            <person name="Lammers P.J."/>
            <person name="Masclaux F.G."/>
            <person name="Murat C."/>
            <person name="Morin E."/>
            <person name="Ndikumana S."/>
            <person name="Pagni M."/>
            <person name="Petitpierre D."/>
            <person name="Requena N."/>
            <person name="Rosikiewicz P."/>
            <person name="Riley R."/>
            <person name="Saito K."/>
            <person name="San Clemente H."/>
            <person name="Shapiro H."/>
            <person name="van Tuinen D."/>
            <person name="Becard G."/>
            <person name="Bonfante P."/>
            <person name="Paszkowski U."/>
            <person name="Shachar-Hill Y.Y."/>
            <person name="Tuskan G.A."/>
            <person name="Young P.W."/>
            <person name="Sanders I.R."/>
            <person name="Henrissat B."/>
            <person name="Rensing S.A."/>
            <person name="Grigoriev I.V."/>
            <person name="Corradi N."/>
            <person name="Roux C."/>
            <person name="Martin F."/>
        </authorList>
    </citation>
    <scope>NUCLEOTIDE SEQUENCE [LARGE SCALE GENOMIC DNA]</scope>
    <source>
        <strain evidence="5 6">DAOM 197198</strain>
    </source>
</reference>
<comment type="caution">
    <text evidence="5">The sequence shown here is derived from an EMBL/GenBank/DDBJ whole genome shotgun (WGS) entry which is preliminary data.</text>
</comment>
<evidence type="ECO:0000259" key="4">
    <source>
        <dbReference type="Pfam" id="PF20147"/>
    </source>
</evidence>
<evidence type="ECO:0000313" key="5">
    <source>
        <dbReference type="EMBL" id="POG61799.1"/>
    </source>
</evidence>
<evidence type="ECO:0000313" key="6">
    <source>
        <dbReference type="Proteomes" id="UP000018888"/>
    </source>
</evidence>
<dbReference type="GO" id="GO:0043657">
    <property type="term" value="C:host cell"/>
    <property type="evidence" value="ECO:0007669"/>
    <property type="project" value="UniProtKB-SubCell"/>
</dbReference>
<dbReference type="VEuPathDB" id="FungiDB:RhiirFUN_023224"/>
<proteinExistence type="predicted"/>
<sequence length="363" mass="41807">MSTIILNCLVIGENPYENAFAVDIEINRSISKFKNAIKENQKSFLITLRPKNSSYRRSTISLKEENKKLITVNTKINVNIKDELSGVELFLLSKISKHFSSRKKFTVLQHMGYFQMGQKQAYYQTSQSATVESDTVEIAIECKVIQFSADENLLRIIWIANLKIDYNRLSLFNGSVKNTSREIRNLVVKELLKLYKIFQYITSANEAAHCNHGKRPIDLVIKVKNTIITVTEAKKENINQGIVQNAVQLQIFIQRNPKKHNYDTASLYEDNNSEEKVEVLLSSLSHLLSLPINNSVLTYENLAKPVENLFGQIKWVFDYQLESQELLKRVKIEDKELNTKLLAEIAELRKRSRARMLRFLGGC</sequence>
<dbReference type="EMBL" id="AUPC02000325">
    <property type="protein sequence ID" value="POG61799.1"/>
    <property type="molecule type" value="Genomic_DNA"/>
</dbReference>
<organism evidence="5 6">
    <name type="scientific">Rhizophagus irregularis (strain DAOM 181602 / DAOM 197198 / MUCL 43194)</name>
    <name type="common">Arbuscular mycorrhizal fungus</name>
    <name type="synonym">Glomus intraradices</name>
    <dbReference type="NCBI Taxonomy" id="747089"/>
    <lineage>
        <taxon>Eukaryota</taxon>
        <taxon>Fungi</taxon>
        <taxon>Fungi incertae sedis</taxon>
        <taxon>Mucoromycota</taxon>
        <taxon>Glomeromycotina</taxon>
        <taxon>Glomeromycetes</taxon>
        <taxon>Glomerales</taxon>
        <taxon>Glomeraceae</taxon>
        <taxon>Rhizophagus</taxon>
    </lineage>
</organism>
<accession>A0A2P4P8T6</accession>
<keyword evidence="6" id="KW-1185">Reference proteome</keyword>
<keyword evidence="3" id="KW-0964">Secreted</keyword>
<dbReference type="InterPro" id="IPR045379">
    <property type="entry name" value="Crinkler_N"/>
</dbReference>
<comment type="subcellular location">
    <subcellularLocation>
        <location evidence="1">Host cell</location>
    </subcellularLocation>
    <subcellularLocation>
        <location evidence="2">Secreted</location>
    </subcellularLocation>
</comment>
<name>A0A2P4P8T6_RHIID</name>
<dbReference type="Pfam" id="PF20147">
    <property type="entry name" value="Crinkler"/>
    <property type="match status" value="1"/>
</dbReference>
<evidence type="ECO:0000256" key="3">
    <source>
        <dbReference type="ARBA" id="ARBA00022525"/>
    </source>
</evidence>
<reference evidence="5 6" key="2">
    <citation type="journal article" date="2018" name="New Phytol.">
        <title>High intraspecific genome diversity in the model arbuscular mycorrhizal symbiont Rhizophagus irregularis.</title>
        <authorList>
            <person name="Chen E.C.H."/>
            <person name="Morin E."/>
            <person name="Beaudet D."/>
            <person name="Noel J."/>
            <person name="Yildirir G."/>
            <person name="Ndikumana S."/>
            <person name="Charron P."/>
            <person name="St-Onge C."/>
            <person name="Giorgi J."/>
            <person name="Kruger M."/>
            <person name="Marton T."/>
            <person name="Ropars J."/>
            <person name="Grigoriev I.V."/>
            <person name="Hainaut M."/>
            <person name="Henrissat B."/>
            <person name="Roux C."/>
            <person name="Martin F."/>
            <person name="Corradi N."/>
        </authorList>
    </citation>
    <scope>NUCLEOTIDE SEQUENCE [LARGE SCALE GENOMIC DNA]</scope>
    <source>
        <strain evidence="5 6">DAOM 197198</strain>
    </source>
</reference>
<dbReference type="GO" id="GO:0005576">
    <property type="term" value="C:extracellular region"/>
    <property type="evidence" value="ECO:0007669"/>
    <property type="project" value="UniProtKB-SubCell"/>
</dbReference>
<dbReference type="AlphaFoldDB" id="A0A2P4P8T6"/>
<feature type="domain" description="Crinkler effector protein N-terminal" evidence="4">
    <location>
        <begin position="6"/>
        <end position="43"/>
    </location>
</feature>
<dbReference type="Proteomes" id="UP000018888">
    <property type="component" value="Unassembled WGS sequence"/>
</dbReference>
<protein>
    <recommendedName>
        <fullName evidence="4">Crinkler effector protein N-terminal domain-containing protein</fullName>
    </recommendedName>
</protein>
<evidence type="ECO:0000256" key="2">
    <source>
        <dbReference type="ARBA" id="ARBA00004613"/>
    </source>
</evidence>
<gene>
    <name evidence="5" type="ORF">GLOIN_2v1786167</name>
</gene>
<evidence type="ECO:0000256" key="1">
    <source>
        <dbReference type="ARBA" id="ARBA00004340"/>
    </source>
</evidence>